<dbReference type="AlphaFoldDB" id="A0A2V1DKR5"/>
<keyword evidence="3" id="KW-1185">Reference proteome</keyword>
<organism evidence="2 3">
    <name type="scientific">Periconia macrospinosa</name>
    <dbReference type="NCBI Taxonomy" id="97972"/>
    <lineage>
        <taxon>Eukaryota</taxon>
        <taxon>Fungi</taxon>
        <taxon>Dikarya</taxon>
        <taxon>Ascomycota</taxon>
        <taxon>Pezizomycotina</taxon>
        <taxon>Dothideomycetes</taxon>
        <taxon>Pleosporomycetidae</taxon>
        <taxon>Pleosporales</taxon>
        <taxon>Massarineae</taxon>
        <taxon>Periconiaceae</taxon>
        <taxon>Periconia</taxon>
    </lineage>
</organism>
<proteinExistence type="predicted"/>
<reference evidence="2 3" key="1">
    <citation type="journal article" date="2018" name="Sci. Rep.">
        <title>Comparative genomics provides insights into the lifestyle and reveals functional heterogeneity of dark septate endophytic fungi.</title>
        <authorList>
            <person name="Knapp D.G."/>
            <person name="Nemeth J.B."/>
            <person name="Barry K."/>
            <person name="Hainaut M."/>
            <person name="Henrissat B."/>
            <person name="Johnson J."/>
            <person name="Kuo A."/>
            <person name="Lim J.H.P."/>
            <person name="Lipzen A."/>
            <person name="Nolan M."/>
            <person name="Ohm R.A."/>
            <person name="Tamas L."/>
            <person name="Grigoriev I.V."/>
            <person name="Spatafora J.W."/>
            <person name="Nagy L.G."/>
            <person name="Kovacs G.M."/>
        </authorList>
    </citation>
    <scope>NUCLEOTIDE SEQUENCE [LARGE SCALE GENOMIC DNA]</scope>
    <source>
        <strain evidence="2 3">DSE2036</strain>
    </source>
</reference>
<sequence length="221" mass="24637">MHCDAMRGGALERQTPDRTVCHHQSPRRYNLTIETTNKRTHLFRLDSRPEPDRPHVVDWSQVVSCLPAFAALNAALPPPLKLARSISSNEKEIIFNGATEPLDANATTTTARNRLERSNTQLKVALLAFAAPHATTLASFPSLFPSFHARVPSPARMHACFCKRLNFRGGNILLLLSPLGSGTSFSGSVGNLRMYVLMYVRIEPEKSSDLFCRKQHMNRTT</sequence>
<protein>
    <submittedName>
        <fullName evidence="2">Uncharacterized protein</fullName>
    </submittedName>
</protein>
<evidence type="ECO:0000313" key="2">
    <source>
        <dbReference type="EMBL" id="PVH98658.1"/>
    </source>
</evidence>
<accession>A0A2V1DKR5</accession>
<gene>
    <name evidence="2" type="ORF">DM02DRAFT_32260</name>
</gene>
<evidence type="ECO:0000256" key="1">
    <source>
        <dbReference type="SAM" id="MobiDB-lite"/>
    </source>
</evidence>
<name>A0A2V1DKR5_9PLEO</name>
<dbReference type="Proteomes" id="UP000244855">
    <property type="component" value="Unassembled WGS sequence"/>
</dbReference>
<evidence type="ECO:0000313" key="3">
    <source>
        <dbReference type="Proteomes" id="UP000244855"/>
    </source>
</evidence>
<dbReference type="EMBL" id="KZ805408">
    <property type="protein sequence ID" value="PVH98658.1"/>
    <property type="molecule type" value="Genomic_DNA"/>
</dbReference>
<feature type="region of interest" description="Disordered" evidence="1">
    <location>
        <begin position="1"/>
        <end position="21"/>
    </location>
</feature>